<feature type="transmembrane region" description="Helical" evidence="24">
    <location>
        <begin position="12"/>
        <end position="38"/>
    </location>
</feature>
<reference evidence="25 26" key="1">
    <citation type="submission" date="2006-02" db="EMBL/GenBank/DDBJ databases">
        <authorList>
            <person name="Murray A."/>
            <person name="Staley J."/>
            <person name="Ferriera S."/>
            <person name="Johnson J."/>
            <person name="Kravitz S."/>
            <person name="Halpern A."/>
            <person name="Remington K."/>
            <person name="Beeson K."/>
            <person name="Tran B."/>
            <person name="Rogers Y.-H."/>
            <person name="Friedman R."/>
            <person name="Venter J.C."/>
        </authorList>
    </citation>
    <scope>NUCLEOTIDE SEQUENCE [LARGE SCALE GENOMIC DNA]</scope>
    <source>
        <strain evidence="25 26">23-P</strain>
    </source>
</reference>
<keyword evidence="15 24" id="KW-0472">Membrane</keyword>
<evidence type="ECO:0000313" key="26">
    <source>
        <dbReference type="Proteomes" id="UP000003053"/>
    </source>
</evidence>
<evidence type="ECO:0000256" key="5">
    <source>
        <dbReference type="ARBA" id="ARBA00010185"/>
    </source>
</evidence>
<comment type="similarity">
    <text evidence="5">Belongs to the CDS family.</text>
</comment>
<comment type="catalytic activity">
    <reaction evidence="1">
        <text>a 1,2-diacyl-sn-glycero-3-phosphate + CTP + H(+) = a CDP-1,2-diacyl-sn-glycerol + diphosphate</text>
        <dbReference type="Rhea" id="RHEA:16229"/>
        <dbReference type="ChEBI" id="CHEBI:15378"/>
        <dbReference type="ChEBI" id="CHEBI:33019"/>
        <dbReference type="ChEBI" id="CHEBI:37563"/>
        <dbReference type="ChEBI" id="CHEBI:58332"/>
        <dbReference type="ChEBI" id="CHEBI:58608"/>
        <dbReference type="EC" id="2.7.7.41"/>
    </reaction>
</comment>
<feature type="transmembrane region" description="Helical" evidence="24">
    <location>
        <begin position="175"/>
        <end position="195"/>
    </location>
</feature>
<dbReference type="EC" id="2.7.7.41" evidence="6"/>
<evidence type="ECO:0000256" key="9">
    <source>
        <dbReference type="ARBA" id="ARBA00022516"/>
    </source>
</evidence>
<keyword evidence="16" id="KW-0594">Phospholipid biosynthesis</keyword>
<feature type="transmembrane region" description="Helical" evidence="24">
    <location>
        <begin position="135"/>
        <end position="154"/>
    </location>
</feature>
<evidence type="ECO:0000256" key="7">
    <source>
        <dbReference type="ARBA" id="ARBA00019373"/>
    </source>
</evidence>
<evidence type="ECO:0000256" key="16">
    <source>
        <dbReference type="ARBA" id="ARBA00023209"/>
    </source>
</evidence>
<dbReference type="PANTHER" id="PTHR46382:SF1">
    <property type="entry name" value="PHOSPHATIDATE CYTIDYLYLTRANSFERASE"/>
    <property type="match status" value="1"/>
</dbReference>
<evidence type="ECO:0000256" key="13">
    <source>
        <dbReference type="ARBA" id="ARBA00022989"/>
    </source>
</evidence>
<sequence>MRNLLRRSLSGIIYVSIFVSAILFSKESYILLVAFFAIIAIYELSKITKFKSVIAYLLFGLTLFLMHKRPESYAIKMILAINIASSVYLIYQLFAKKEITFSTEREKLGLSIRYLIFSFCFLTLLPFYNQNYTPFLMISVLILIWVNDSFAFLVGKNFGKTKLFVSVSPKKTVEGFIGGFFFTLIAAYLISISLFSSDFSVLHWFAVASIISVIGTIGDLIESKLKRQAKIKDSGTIMPGHGGILDRLDSLLFAAPFVYLYINFII</sequence>
<gene>
    <name evidence="25" type="ORF">PI23P_07270</name>
</gene>
<evidence type="ECO:0000256" key="22">
    <source>
        <dbReference type="ARBA" id="ARBA00032743"/>
    </source>
</evidence>
<keyword evidence="9" id="KW-0444">Lipid biosynthesis</keyword>
<comment type="caution">
    <text evidence="25">The sequence shown here is derived from an EMBL/GenBank/DDBJ whole genome shotgun (WGS) entry which is preliminary data.</text>
</comment>
<keyword evidence="26" id="KW-1185">Reference proteome</keyword>
<keyword evidence="10 25" id="KW-0808">Transferase</keyword>
<evidence type="ECO:0000256" key="18">
    <source>
        <dbReference type="ARBA" id="ARBA00029893"/>
    </source>
</evidence>
<feature type="transmembrane region" description="Helical" evidence="24">
    <location>
        <begin position="201"/>
        <end position="221"/>
    </location>
</feature>
<evidence type="ECO:0000256" key="1">
    <source>
        <dbReference type="ARBA" id="ARBA00001698"/>
    </source>
</evidence>
<keyword evidence="12 25" id="KW-0548">Nucleotidyltransferase</keyword>
<comment type="pathway">
    <text evidence="3">Phospholipid metabolism; CDP-diacylglycerol biosynthesis; CDP-diacylglycerol from sn-glycerol 3-phosphate: step 3/3.</text>
</comment>
<feature type="transmembrane region" description="Helical" evidence="24">
    <location>
        <begin position="50"/>
        <end position="67"/>
    </location>
</feature>
<dbReference type="HOGENOM" id="CLU_037294_3_2_10"/>
<dbReference type="eggNOG" id="COG4589">
    <property type="taxonomic scope" value="Bacteria"/>
</dbReference>
<evidence type="ECO:0000256" key="2">
    <source>
        <dbReference type="ARBA" id="ARBA00004651"/>
    </source>
</evidence>
<evidence type="ECO:0000256" key="20">
    <source>
        <dbReference type="ARBA" id="ARBA00032253"/>
    </source>
</evidence>
<feature type="transmembrane region" description="Helical" evidence="24">
    <location>
        <begin position="112"/>
        <end position="129"/>
    </location>
</feature>
<comment type="subcellular location">
    <subcellularLocation>
        <location evidence="2">Cell membrane</location>
        <topology evidence="2">Multi-pass membrane protein</topology>
    </subcellularLocation>
</comment>
<dbReference type="RefSeq" id="WP_004570074.1">
    <property type="nucleotide sequence ID" value="NZ_CH724148.1"/>
</dbReference>
<evidence type="ECO:0000256" key="6">
    <source>
        <dbReference type="ARBA" id="ARBA00012487"/>
    </source>
</evidence>
<dbReference type="OrthoDB" id="9799199at2"/>
<organism evidence="25 26">
    <name type="scientific">Polaribacter irgensii 23-P</name>
    <dbReference type="NCBI Taxonomy" id="313594"/>
    <lineage>
        <taxon>Bacteria</taxon>
        <taxon>Pseudomonadati</taxon>
        <taxon>Bacteroidota</taxon>
        <taxon>Flavobacteriia</taxon>
        <taxon>Flavobacteriales</taxon>
        <taxon>Flavobacteriaceae</taxon>
    </lineage>
</organism>
<keyword evidence="13 24" id="KW-1133">Transmembrane helix</keyword>
<evidence type="ECO:0000256" key="17">
    <source>
        <dbReference type="ARBA" id="ARBA00023264"/>
    </source>
</evidence>
<evidence type="ECO:0000256" key="11">
    <source>
        <dbReference type="ARBA" id="ARBA00022692"/>
    </source>
</evidence>
<evidence type="ECO:0000256" key="24">
    <source>
        <dbReference type="SAM" id="Phobius"/>
    </source>
</evidence>
<evidence type="ECO:0000256" key="3">
    <source>
        <dbReference type="ARBA" id="ARBA00005119"/>
    </source>
</evidence>
<evidence type="ECO:0000256" key="10">
    <source>
        <dbReference type="ARBA" id="ARBA00022679"/>
    </source>
</evidence>
<evidence type="ECO:0000256" key="21">
    <source>
        <dbReference type="ARBA" id="ARBA00032396"/>
    </source>
</evidence>
<accession>A4BZ13</accession>
<evidence type="ECO:0000256" key="14">
    <source>
        <dbReference type="ARBA" id="ARBA00023098"/>
    </source>
</evidence>
<evidence type="ECO:0000256" key="12">
    <source>
        <dbReference type="ARBA" id="ARBA00022695"/>
    </source>
</evidence>
<evidence type="ECO:0000256" key="23">
    <source>
        <dbReference type="ARBA" id="ARBA00033406"/>
    </source>
</evidence>
<dbReference type="PANTHER" id="PTHR46382">
    <property type="entry name" value="PHOSPHATIDATE CYTIDYLYLTRANSFERASE"/>
    <property type="match status" value="1"/>
</dbReference>
<keyword evidence="8" id="KW-1003">Cell membrane</keyword>
<proteinExistence type="inferred from homology"/>
<dbReference type="GO" id="GO:0005886">
    <property type="term" value="C:plasma membrane"/>
    <property type="evidence" value="ECO:0007669"/>
    <property type="project" value="UniProtKB-SubCell"/>
</dbReference>
<dbReference type="GO" id="GO:0004605">
    <property type="term" value="F:phosphatidate cytidylyltransferase activity"/>
    <property type="evidence" value="ECO:0007669"/>
    <property type="project" value="UniProtKB-EC"/>
</dbReference>
<comment type="pathway">
    <text evidence="4">Lipid metabolism.</text>
</comment>
<evidence type="ECO:0000256" key="19">
    <source>
        <dbReference type="ARBA" id="ARBA00031825"/>
    </source>
</evidence>
<evidence type="ECO:0000313" key="25">
    <source>
        <dbReference type="EMBL" id="EAR12406.1"/>
    </source>
</evidence>
<evidence type="ECO:0000256" key="4">
    <source>
        <dbReference type="ARBA" id="ARBA00005189"/>
    </source>
</evidence>
<dbReference type="STRING" id="313594.PI23P_07270"/>
<dbReference type="GO" id="GO:0016024">
    <property type="term" value="P:CDP-diacylglycerol biosynthetic process"/>
    <property type="evidence" value="ECO:0007669"/>
    <property type="project" value="TreeGrafter"/>
</dbReference>
<keyword evidence="17" id="KW-1208">Phospholipid metabolism</keyword>
<evidence type="ECO:0000256" key="8">
    <source>
        <dbReference type="ARBA" id="ARBA00022475"/>
    </source>
</evidence>
<protein>
    <recommendedName>
        <fullName evidence="7">Phosphatidate cytidylyltransferase</fullName>
        <ecNumber evidence="6">2.7.7.41</ecNumber>
    </recommendedName>
    <alternativeName>
        <fullName evidence="20">CDP-DAG synthase</fullName>
    </alternativeName>
    <alternativeName>
        <fullName evidence="22">CDP-DG synthase</fullName>
    </alternativeName>
    <alternativeName>
        <fullName evidence="18">CDP-diacylglycerol synthase</fullName>
    </alternativeName>
    <alternativeName>
        <fullName evidence="21">CDP-diglyceride pyrophosphorylase</fullName>
    </alternativeName>
    <alternativeName>
        <fullName evidence="23">CDP-diglyceride synthase</fullName>
    </alternativeName>
    <alternativeName>
        <fullName evidence="19">CTP:phosphatidate cytidylyltransferase</fullName>
    </alternativeName>
</protein>
<name>A4BZ13_9FLAO</name>
<keyword evidence="11 24" id="KW-0812">Transmembrane</keyword>
<feature type="transmembrane region" description="Helical" evidence="24">
    <location>
        <begin position="73"/>
        <end position="91"/>
    </location>
</feature>
<keyword evidence="14" id="KW-0443">Lipid metabolism</keyword>
<dbReference type="Pfam" id="PF01148">
    <property type="entry name" value="CTP_transf_1"/>
    <property type="match status" value="1"/>
</dbReference>
<dbReference type="AlphaFoldDB" id="A4BZ13"/>
<dbReference type="Proteomes" id="UP000003053">
    <property type="component" value="Unassembled WGS sequence"/>
</dbReference>
<dbReference type="EMBL" id="AAOG01000002">
    <property type="protein sequence ID" value="EAR12406.1"/>
    <property type="molecule type" value="Genomic_DNA"/>
</dbReference>
<evidence type="ECO:0000256" key="15">
    <source>
        <dbReference type="ARBA" id="ARBA00023136"/>
    </source>
</evidence>